<dbReference type="EMBL" id="CABPSR010000023">
    <property type="protein sequence ID" value="VVE85083.1"/>
    <property type="molecule type" value="Genomic_DNA"/>
</dbReference>
<sequence>MLFARGSTRLRGHHVLSDARVAPGATLTGNGSFTVTGTLAPQLTPTSNPLTRNGDFVQTSTGPLQVGVNGASALSQLIVNGNARLDGALAITPLRSWYGKNLSLRSDQWVVVTRTPGAFGRVSAPLASPTLTAVASPLGDGAYRIEVTRALNAYSRCAADPDSQRLGGALDRLADTAGPPLQPLVAALDFSAADGRDVRSALRQRSPGAYRAMITGALLRERQIADLVAAAGSVGAVGDRDTGRNTDARVASARGDWRGGTGDIPGANGNTHGEVFGAECGGGTRGVGEGGGWALGMHGAISGQSTRLAGAMGDARGTGKTTALDVGVHARYADEAGTGAHTFAALRAGDEDGQVDRSGSVAG</sequence>
<feature type="region of interest" description="Disordered" evidence="1">
    <location>
        <begin position="243"/>
        <end position="270"/>
    </location>
</feature>
<evidence type="ECO:0000313" key="2">
    <source>
        <dbReference type="EMBL" id="VVE85083.1"/>
    </source>
</evidence>
<proteinExistence type="predicted"/>
<reference evidence="2 3" key="1">
    <citation type="submission" date="2019-08" db="EMBL/GenBank/DDBJ databases">
        <authorList>
            <person name="Peeters C."/>
        </authorList>
    </citation>
    <scope>NUCLEOTIDE SEQUENCE [LARGE SCALE GENOMIC DNA]</scope>
    <source>
        <strain evidence="2 3">LMG 31121</strain>
    </source>
</reference>
<accession>A0A5E5BKM3</accession>
<organism evidence="2 3">
    <name type="scientific">Pandoraea sputorum</name>
    <dbReference type="NCBI Taxonomy" id="93222"/>
    <lineage>
        <taxon>Bacteria</taxon>
        <taxon>Pseudomonadati</taxon>
        <taxon>Pseudomonadota</taxon>
        <taxon>Betaproteobacteria</taxon>
        <taxon>Burkholderiales</taxon>
        <taxon>Burkholderiaceae</taxon>
        <taxon>Pandoraea</taxon>
    </lineage>
</organism>
<gene>
    <name evidence="2" type="ORF">PSP31121_05074</name>
</gene>
<dbReference type="Proteomes" id="UP000335538">
    <property type="component" value="Unassembled WGS sequence"/>
</dbReference>
<name>A0A5E5BKM3_9BURK</name>
<evidence type="ECO:0000256" key="1">
    <source>
        <dbReference type="SAM" id="MobiDB-lite"/>
    </source>
</evidence>
<protein>
    <submittedName>
        <fullName evidence="2">Outer membrane autotransporter</fullName>
    </submittedName>
</protein>
<dbReference type="AlphaFoldDB" id="A0A5E5BKM3"/>
<evidence type="ECO:0000313" key="3">
    <source>
        <dbReference type="Proteomes" id="UP000335538"/>
    </source>
</evidence>